<reference evidence="1" key="1">
    <citation type="submission" date="2020-01" db="EMBL/GenBank/DDBJ databases">
        <authorList>
            <consortium name="DOE Joint Genome Institute"/>
            <person name="Haridas S."/>
            <person name="Albert R."/>
            <person name="Binder M."/>
            <person name="Bloem J."/>
            <person name="Labutti K."/>
            <person name="Salamov A."/>
            <person name="Andreopoulos B."/>
            <person name="Baker S.E."/>
            <person name="Barry K."/>
            <person name="Bills G."/>
            <person name="Bluhm B.H."/>
            <person name="Cannon C."/>
            <person name="Castanera R."/>
            <person name="Culley D.E."/>
            <person name="Daum C."/>
            <person name="Ezra D."/>
            <person name="Gonzalez J.B."/>
            <person name="Henrissat B."/>
            <person name="Kuo A."/>
            <person name="Liang C."/>
            <person name="Lipzen A."/>
            <person name="Lutzoni F."/>
            <person name="Magnuson J."/>
            <person name="Mondo S."/>
            <person name="Nolan M."/>
            <person name="Ohm R."/>
            <person name="Pangilinan J."/>
            <person name="Park H.-J."/>
            <person name="Ramirez L."/>
            <person name="Alfaro M."/>
            <person name="Sun H."/>
            <person name="Tritt A."/>
            <person name="Yoshinaga Y."/>
            <person name="Zwiers L.-H."/>
            <person name="Turgeon B.G."/>
            <person name="Goodwin S.B."/>
            <person name="Spatafora J.W."/>
            <person name="Crous P.W."/>
            <person name="Grigoriev I.V."/>
        </authorList>
    </citation>
    <scope>NUCLEOTIDE SEQUENCE</scope>
    <source>
        <strain evidence="1">P77</strain>
    </source>
</reference>
<sequence>MSRVRRGSTRTAIRLALPFPSLLLLFQRLLALYRLSLPTDYRPFCAKITRVITSPPSPSKTSTTQPRKCQESPVALYTPDISA</sequence>
<dbReference type="AlphaFoldDB" id="A0A6A5K5U3"/>
<dbReference type="EMBL" id="ML975363">
    <property type="protein sequence ID" value="KAF1831456.1"/>
    <property type="molecule type" value="Genomic_DNA"/>
</dbReference>
<accession>A0A6A5K5U3</accession>
<name>A0A6A5K5U3_9PLEO</name>
<keyword evidence="2" id="KW-1185">Reference proteome</keyword>
<evidence type="ECO:0000313" key="1">
    <source>
        <dbReference type="EMBL" id="KAF1831456.1"/>
    </source>
</evidence>
<protein>
    <submittedName>
        <fullName evidence="1">Uncharacterized protein</fullName>
    </submittedName>
</protein>
<organism evidence="1 2">
    <name type="scientific">Decorospora gaudefroyi</name>
    <dbReference type="NCBI Taxonomy" id="184978"/>
    <lineage>
        <taxon>Eukaryota</taxon>
        <taxon>Fungi</taxon>
        <taxon>Dikarya</taxon>
        <taxon>Ascomycota</taxon>
        <taxon>Pezizomycotina</taxon>
        <taxon>Dothideomycetes</taxon>
        <taxon>Pleosporomycetidae</taxon>
        <taxon>Pleosporales</taxon>
        <taxon>Pleosporineae</taxon>
        <taxon>Pleosporaceae</taxon>
        <taxon>Decorospora</taxon>
    </lineage>
</organism>
<dbReference type="Proteomes" id="UP000800040">
    <property type="component" value="Unassembled WGS sequence"/>
</dbReference>
<gene>
    <name evidence="1" type="ORF">BDW02DRAFT_54861</name>
</gene>
<proteinExistence type="predicted"/>
<evidence type="ECO:0000313" key="2">
    <source>
        <dbReference type="Proteomes" id="UP000800040"/>
    </source>
</evidence>